<dbReference type="EMBL" id="QOIP01000013">
    <property type="protein sequence ID" value="RLU15561.1"/>
    <property type="molecule type" value="Genomic_DNA"/>
</dbReference>
<dbReference type="Proteomes" id="UP000279307">
    <property type="component" value="Chromosome 13"/>
</dbReference>
<dbReference type="Gene3D" id="1.25.10.10">
    <property type="entry name" value="Leucine-rich Repeat Variant"/>
    <property type="match status" value="1"/>
</dbReference>
<comment type="similarity">
    <text evidence="3">Belongs to the SAAL1 family.</text>
</comment>
<dbReference type="AlphaFoldDB" id="A0A026VVD8"/>
<reference evidence="5" key="3">
    <citation type="submission" date="2018-07" db="EMBL/GenBank/DDBJ databases">
        <authorList>
            <person name="Mckenzie S.K."/>
            <person name="Kronauer D.J.C."/>
        </authorList>
    </citation>
    <scope>NUCLEOTIDE SEQUENCE</scope>
    <source>
        <strain evidence="5">Clonal line C1</strain>
    </source>
</reference>
<dbReference type="InterPro" id="IPR052464">
    <property type="entry name" value="Synovial_Prolif_Regulator"/>
</dbReference>
<reference evidence="4 6" key="1">
    <citation type="journal article" date="2014" name="Curr. Biol.">
        <title>The genome of the clonal raider ant Cerapachys biroi.</title>
        <authorList>
            <person name="Oxley P.R."/>
            <person name="Ji L."/>
            <person name="Fetter-Pruneda I."/>
            <person name="McKenzie S.K."/>
            <person name="Li C."/>
            <person name="Hu H."/>
            <person name="Zhang G."/>
            <person name="Kronauer D.J."/>
        </authorList>
    </citation>
    <scope>NUCLEOTIDE SEQUENCE [LARGE SCALE GENOMIC DNA]</scope>
</reference>
<dbReference type="InterPro" id="IPR016024">
    <property type="entry name" value="ARM-type_fold"/>
</dbReference>
<dbReference type="OrthoDB" id="2156856at2759"/>
<evidence type="ECO:0000313" key="6">
    <source>
        <dbReference type="Proteomes" id="UP000053097"/>
    </source>
</evidence>
<dbReference type="SUPFAM" id="SSF48371">
    <property type="entry name" value="ARM repeat"/>
    <property type="match status" value="1"/>
</dbReference>
<evidence type="ECO:0000313" key="4">
    <source>
        <dbReference type="EMBL" id="EZA47717.1"/>
    </source>
</evidence>
<reference evidence="5" key="2">
    <citation type="journal article" date="2018" name="Genome Res.">
        <title>The genomic architecture and molecular evolution of ant odorant receptors.</title>
        <authorList>
            <person name="McKenzie S.K."/>
            <person name="Kronauer D.J.C."/>
        </authorList>
    </citation>
    <scope>NUCLEOTIDE SEQUENCE [LARGE SCALE GENOMIC DNA]</scope>
    <source>
        <strain evidence="5">Clonal line C1</strain>
    </source>
</reference>
<evidence type="ECO:0000256" key="1">
    <source>
        <dbReference type="ARBA" id="ARBA00004123"/>
    </source>
</evidence>
<organism evidence="4 6">
    <name type="scientific">Ooceraea biroi</name>
    <name type="common">Clonal raider ant</name>
    <name type="synonym">Cerapachys biroi</name>
    <dbReference type="NCBI Taxonomy" id="2015173"/>
    <lineage>
        <taxon>Eukaryota</taxon>
        <taxon>Metazoa</taxon>
        <taxon>Ecdysozoa</taxon>
        <taxon>Arthropoda</taxon>
        <taxon>Hexapoda</taxon>
        <taxon>Insecta</taxon>
        <taxon>Pterygota</taxon>
        <taxon>Neoptera</taxon>
        <taxon>Endopterygota</taxon>
        <taxon>Hymenoptera</taxon>
        <taxon>Apocrita</taxon>
        <taxon>Aculeata</taxon>
        <taxon>Formicoidea</taxon>
        <taxon>Formicidae</taxon>
        <taxon>Dorylinae</taxon>
        <taxon>Ooceraea</taxon>
    </lineage>
</organism>
<dbReference type="InterPro" id="IPR011989">
    <property type="entry name" value="ARM-like"/>
</dbReference>
<comment type="subcellular location">
    <subcellularLocation>
        <location evidence="1">Nucleus</location>
    </subcellularLocation>
</comment>
<dbReference type="Proteomes" id="UP000053097">
    <property type="component" value="Unassembled WGS sequence"/>
</dbReference>
<dbReference type="EMBL" id="KK107796">
    <property type="protein sequence ID" value="EZA47717.1"/>
    <property type="molecule type" value="Genomic_DNA"/>
</dbReference>
<accession>A0A026VVD8</accession>
<keyword evidence="2" id="KW-0539">Nucleus</keyword>
<dbReference type="PANTHER" id="PTHR23424">
    <property type="entry name" value="SERUM AMYLOID A"/>
    <property type="match status" value="1"/>
</dbReference>
<protein>
    <submittedName>
        <fullName evidence="4">Protein SAAL1</fullName>
    </submittedName>
</protein>
<sequence length="439" mass="50273">MINPEDISEKELEALRGDAVGDSLCSNKWILNTLMSLCELHKDGWTQELEDRLCILWDLSVDKEITSHLVSCNFLEITKNILEIHDHSRLIEIILGIIGNVCCNDDKMIDTIGDDKDLVTLILNRLTSDDTRILIQLLRILQSILYRLEKNAASKWIAYLIEFEIFGDAITFILKSSTNNELLTIAVKLLRSICEINVEEKNFLEQLFNVDALILALLESFMQFISIEIDSYSTTELTFIKHWLGVLNATIMLDSFKFEDYEDNGIVAKVMDIIYRILRPYEHSYNLFPIRQLDIGVIQESSCILLNFHCGCKNFSPKVDHLLVTIMFSVKTGNEILQIACAIISFSSIHVLLCTGIQRYTHSDEKEVDSDEILDKLLNDLNQYWIQSIGFSTDEQVVDVLRLCEPELCRYLINIVQSDATTPEISEKVKRAVVAFEKS</sequence>
<evidence type="ECO:0000313" key="5">
    <source>
        <dbReference type="EMBL" id="RLU15561.1"/>
    </source>
</evidence>
<name>A0A026VVD8_OOCBI</name>
<dbReference type="PANTHER" id="PTHR23424:SF23">
    <property type="entry name" value="PROTEIN SAAL1"/>
    <property type="match status" value="1"/>
</dbReference>
<dbReference type="GO" id="GO:0005654">
    <property type="term" value="C:nucleoplasm"/>
    <property type="evidence" value="ECO:0007669"/>
    <property type="project" value="TreeGrafter"/>
</dbReference>
<proteinExistence type="inferred from homology"/>
<evidence type="ECO:0000256" key="3">
    <source>
        <dbReference type="ARBA" id="ARBA00038401"/>
    </source>
</evidence>
<keyword evidence="6" id="KW-1185">Reference proteome</keyword>
<evidence type="ECO:0000256" key="2">
    <source>
        <dbReference type="ARBA" id="ARBA00023242"/>
    </source>
</evidence>
<gene>
    <name evidence="5" type="ORF">DMN91_012555</name>
    <name evidence="4" type="ORF">X777_15465</name>
</gene>
<dbReference type="OMA" id="AMINRFT"/>